<keyword evidence="5" id="KW-1185">Reference proteome</keyword>
<feature type="domain" description="N-acetyltransferase" evidence="3">
    <location>
        <begin position="1"/>
        <end position="161"/>
    </location>
</feature>
<name>A0ABN1H0A3_9ACTN</name>
<dbReference type="Proteomes" id="UP001500957">
    <property type="component" value="Unassembled WGS sequence"/>
</dbReference>
<dbReference type="EMBL" id="BAAAHE010000025">
    <property type="protein sequence ID" value="GAA0625239.1"/>
    <property type="molecule type" value="Genomic_DNA"/>
</dbReference>
<feature type="domain" description="N-acetyltransferase" evidence="3">
    <location>
        <begin position="187"/>
        <end position="325"/>
    </location>
</feature>
<evidence type="ECO:0000256" key="1">
    <source>
        <dbReference type="ARBA" id="ARBA00022679"/>
    </source>
</evidence>
<keyword evidence="1" id="KW-0808">Transferase</keyword>
<dbReference type="Pfam" id="PF00583">
    <property type="entry name" value="Acetyltransf_1"/>
    <property type="match status" value="2"/>
</dbReference>
<protein>
    <submittedName>
        <fullName evidence="4">GNAT family N-acetyltransferase</fullName>
    </submittedName>
</protein>
<dbReference type="Gene3D" id="3.40.630.30">
    <property type="match status" value="1"/>
</dbReference>
<evidence type="ECO:0000313" key="4">
    <source>
        <dbReference type="EMBL" id="GAA0625239.1"/>
    </source>
</evidence>
<evidence type="ECO:0000256" key="2">
    <source>
        <dbReference type="ARBA" id="ARBA00023315"/>
    </source>
</evidence>
<accession>A0ABN1H0A3</accession>
<comment type="caution">
    <text evidence="4">The sequence shown here is derived from an EMBL/GenBank/DDBJ whole genome shotgun (WGS) entry which is preliminary data.</text>
</comment>
<evidence type="ECO:0000259" key="3">
    <source>
        <dbReference type="PROSITE" id="PS51186"/>
    </source>
</evidence>
<organism evidence="4 5">
    <name type="scientific">Sporichthya brevicatena</name>
    <dbReference type="NCBI Taxonomy" id="171442"/>
    <lineage>
        <taxon>Bacteria</taxon>
        <taxon>Bacillati</taxon>
        <taxon>Actinomycetota</taxon>
        <taxon>Actinomycetes</taxon>
        <taxon>Sporichthyales</taxon>
        <taxon>Sporichthyaceae</taxon>
        <taxon>Sporichthya</taxon>
    </lineage>
</organism>
<dbReference type="SUPFAM" id="SSF55729">
    <property type="entry name" value="Acyl-CoA N-acyltransferases (Nat)"/>
    <property type="match status" value="2"/>
</dbReference>
<dbReference type="InterPro" id="IPR016181">
    <property type="entry name" value="Acyl_CoA_acyltransferase"/>
</dbReference>
<keyword evidence="2" id="KW-0012">Acyltransferase</keyword>
<dbReference type="RefSeq" id="WP_344606253.1">
    <property type="nucleotide sequence ID" value="NZ_BAAAHE010000025.1"/>
</dbReference>
<dbReference type="CDD" id="cd04301">
    <property type="entry name" value="NAT_SF"/>
    <property type="match status" value="1"/>
</dbReference>
<dbReference type="InterPro" id="IPR000182">
    <property type="entry name" value="GNAT_dom"/>
</dbReference>
<dbReference type="PROSITE" id="PS51186">
    <property type="entry name" value="GNAT"/>
    <property type="match status" value="2"/>
</dbReference>
<proteinExistence type="predicted"/>
<dbReference type="PANTHER" id="PTHR43877">
    <property type="entry name" value="AMINOALKYLPHOSPHONATE N-ACETYLTRANSFERASE-RELATED-RELATED"/>
    <property type="match status" value="1"/>
</dbReference>
<reference evidence="4 5" key="1">
    <citation type="journal article" date="2019" name="Int. J. Syst. Evol. Microbiol.">
        <title>The Global Catalogue of Microorganisms (GCM) 10K type strain sequencing project: providing services to taxonomists for standard genome sequencing and annotation.</title>
        <authorList>
            <consortium name="The Broad Institute Genomics Platform"/>
            <consortium name="The Broad Institute Genome Sequencing Center for Infectious Disease"/>
            <person name="Wu L."/>
            <person name="Ma J."/>
        </authorList>
    </citation>
    <scope>NUCLEOTIDE SEQUENCE [LARGE SCALE GENOMIC DNA]</scope>
    <source>
        <strain evidence="4 5">JCM 10671</strain>
    </source>
</reference>
<gene>
    <name evidence="4" type="ORF">GCM10009547_30630</name>
</gene>
<sequence>MDIEQLDPARIDEVVAVLAAAHAHDLPDDPPFAPGYEGRRILHPTPDEPTTHWVAVDGGRVVGLVQLTTPELDNTSTGLVELTVHPEFRRRGVGRLLWNHVADRALASERKLLIFEARLGSAGEEFARSLDAELGTRDARRRLVVDDTVRARAAGLESTARAHGTGYTVHSFVGAVPEQFAEGLAYLNGRMSTDAPLENLEWEPEVYDVERLRGREAAAAKQGLEVHTTVAVDAEGTVAAFTHLALTPETSEHGWQWNTIVDPDHRGHRLGTWVKVANLAHLLRHRPTVRTLLTWNAVSNSPMIAVNEAMGFRLWDHWGEWQVRL</sequence>
<evidence type="ECO:0000313" key="5">
    <source>
        <dbReference type="Proteomes" id="UP001500957"/>
    </source>
</evidence>
<dbReference type="InterPro" id="IPR050832">
    <property type="entry name" value="Bact_Acetyltransf"/>
</dbReference>